<dbReference type="InterPro" id="IPR019734">
    <property type="entry name" value="TPR_rpt"/>
</dbReference>
<dbReference type="InterPro" id="IPR011990">
    <property type="entry name" value="TPR-like_helical_dom_sf"/>
</dbReference>
<organism evidence="1 2">
    <name type="scientific">Marinobacter subterrani</name>
    <dbReference type="NCBI Taxonomy" id="1658765"/>
    <lineage>
        <taxon>Bacteria</taxon>
        <taxon>Pseudomonadati</taxon>
        <taxon>Pseudomonadota</taxon>
        <taxon>Gammaproteobacteria</taxon>
        <taxon>Pseudomonadales</taxon>
        <taxon>Marinobacteraceae</taxon>
        <taxon>Marinobacter</taxon>
    </lineage>
</organism>
<dbReference type="Proteomes" id="UP000036102">
    <property type="component" value="Unassembled WGS sequence"/>
</dbReference>
<reference evidence="1 2" key="1">
    <citation type="submission" date="2015-06" db="EMBL/GenBank/DDBJ databases">
        <title>Marinobacter subterrani, a genetically tractable neutrophilic iron-oxidizing strain isolated from the Soudan Iron Mine.</title>
        <authorList>
            <person name="Bonis B.M."/>
            <person name="Gralnick J.A."/>
        </authorList>
    </citation>
    <scope>NUCLEOTIDE SEQUENCE [LARGE SCALE GENOMIC DNA]</scope>
    <source>
        <strain evidence="1 2">JG233</strain>
    </source>
</reference>
<dbReference type="SUPFAM" id="SSF48452">
    <property type="entry name" value="TPR-like"/>
    <property type="match status" value="1"/>
</dbReference>
<name>A0A0J7JAW4_9GAMM</name>
<gene>
    <name evidence="1" type="ORF">Msub_11210</name>
</gene>
<dbReference type="EMBL" id="LFBU01000001">
    <property type="protein sequence ID" value="KMQ75011.1"/>
    <property type="molecule type" value="Genomic_DNA"/>
</dbReference>
<accession>A0A0J7JAW4</accession>
<dbReference type="SMART" id="SM00028">
    <property type="entry name" value="TPR"/>
    <property type="match status" value="3"/>
</dbReference>
<dbReference type="AlphaFoldDB" id="A0A0J7JAW4"/>
<keyword evidence="2" id="KW-1185">Reference proteome</keyword>
<protein>
    <submittedName>
        <fullName evidence="1">Uncharacterized protein</fullName>
    </submittedName>
</protein>
<dbReference type="STRING" id="1658765.Msub_11210"/>
<comment type="caution">
    <text evidence="1">The sequence shown here is derived from an EMBL/GenBank/DDBJ whole genome shotgun (WGS) entry which is preliminary data.</text>
</comment>
<evidence type="ECO:0000313" key="1">
    <source>
        <dbReference type="EMBL" id="KMQ75011.1"/>
    </source>
</evidence>
<evidence type="ECO:0000313" key="2">
    <source>
        <dbReference type="Proteomes" id="UP000036102"/>
    </source>
</evidence>
<dbReference type="SUPFAM" id="SSF53335">
    <property type="entry name" value="S-adenosyl-L-methionine-dependent methyltransferases"/>
    <property type="match status" value="1"/>
</dbReference>
<dbReference type="Gene3D" id="1.25.40.10">
    <property type="entry name" value="Tetratricopeptide repeat domain"/>
    <property type="match status" value="1"/>
</dbReference>
<sequence>MQAKHQVQVSQSQQAQVARLLLQANLAYGESNSNGLSHIQRLKARHECRDYLTGALVIEPHNAGALGLLGRVELDEGQLEKAHTLFNASLTHQPGQAQQYCNLGYWALKTERPALAEQYFLEALDCDRQSAAAFCGVAHSKRLQGQFDVAYLHYRKLLETGAEWESVYSGMLTCAQHLDVNKADSALARDAIALLQRDGLPHQELGRFVSAIIHQQYDLDNPDARIFLEAACEDELLILALQKTLMPNSAVEELVTLLRRAIIAEVAQAVELRDELQRLALAIAEYADRTGYALAAEDDEERLVSAINNSIQAQFALGEEQDGLIGSLMISAMYGALFQQSFAVQLGQWNLVDWPLALQPVLAASYYNRAEEEAIKQNFDEKSEELCLDKTEIPQAWPAWSQLAYRAESSLKTLMATELGLTTESLPATLRIMVCGAQSGQRAMELASYLDDVEVIAVDESLANIAKATRMANEMGMDNIVFWPWSIAQRFVADGHQVHWIEVGRLPSPAMTNLSLAALVNEATGSGAVVHMHTAIAEQTAGDKQIRKLVNDHKLRPTRQALRQLRRMVLTNRNDATWQELTADADFYSLGGCRDRWFRPQDTAQLKELMAMVSNEVEWKLVKARDEDGHSLATGPVQKQIQAEALGSEVQSLMGQNLSVYFLKRR</sequence>
<dbReference type="InterPro" id="IPR029063">
    <property type="entry name" value="SAM-dependent_MTases_sf"/>
</dbReference>
<dbReference type="RefSeq" id="WP_048495164.1">
    <property type="nucleotide sequence ID" value="NZ_LFBU01000001.1"/>
</dbReference>
<dbReference type="OrthoDB" id="649979at2"/>
<dbReference type="PATRIC" id="fig|1658765.3.peg.1197"/>
<proteinExistence type="predicted"/>